<comment type="catalytic activity">
    <reaction evidence="11">
        <text>1-hexadecanoyl-2-(9Z-octadecenoyl)-sn-glycerol + CDP-choline = 1-hexadecanoyl-2-(9Z-octadecenoyl)-sn-glycero-3-phosphocholine + CMP + H(+)</text>
        <dbReference type="Rhea" id="RHEA:54244"/>
        <dbReference type="ChEBI" id="CHEBI:15378"/>
        <dbReference type="ChEBI" id="CHEBI:58779"/>
        <dbReference type="ChEBI" id="CHEBI:60377"/>
        <dbReference type="ChEBI" id="CHEBI:73001"/>
        <dbReference type="ChEBI" id="CHEBI:75466"/>
    </reaction>
    <physiologicalReaction direction="left-to-right" evidence="11">
        <dbReference type="Rhea" id="RHEA:54245"/>
    </physiologicalReaction>
</comment>
<dbReference type="InterPro" id="IPR000462">
    <property type="entry name" value="CDP-OH_P_trans"/>
</dbReference>
<dbReference type="Gene3D" id="1.20.120.1760">
    <property type="match status" value="1"/>
</dbReference>
<keyword evidence="18" id="KW-1185">Reference proteome</keyword>
<comment type="pathway">
    <text evidence="12">Phospholipid metabolism; phosphatidylcholine biosynthesis; phosphatidylcholine from phosphocholine: step 2/2.</text>
</comment>
<dbReference type="OrthoDB" id="196717at2759"/>
<feature type="transmembrane region" description="Helical" evidence="16">
    <location>
        <begin position="273"/>
        <end position="294"/>
    </location>
</feature>
<dbReference type="GO" id="GO:0006646">
    <property type="term" value="P:phosphatidylethanolamine biosynthetic process"/>
    <property type="evidence" value="ECO:0007669"/>
    <property type="project" value="TreeGrafter"/>
</dbReference>
<dbReference type="PANTHER" id="PTHR10414:SF37">
    <property type="entry name" value="BB IN A BOXCAR, ISOFORM C"/>
    <property type="match status" value="1"/>
</dbReference>
<evidence type="ECO:0000256" key="14">
    <source>
        <dbReference type="ARBA" id="ARBA00048570"/>
    </source>
</evidence>
<proteinExistence type="inferred from homology"/>
<comment type="catalytic activity">
    <reaction evidence="10">
        <text>1,2-dioctanoyl-sn-glycerol + CDP-choline = 1,2-dioctanoyl-sn-glycero-3-phosphocholine + CMP + H(+)</text>
        <dbReference type="Rhea" id="RHEA:54232"/>
        <dbReference type="ChEBI" id="CHEBI:15378"/>
        <dbReference type="ChEBI" id="CHEBI:58779"/>
        <dbReference type="ChEBI" id="CHEBI:60377"/>
        <dbReference type="ChEBI" id="CHEBI:76979"/>
        <dbReference type="ChEBI" id="CHEBI:78228"/>
    </reaction>
    <physiologicalReaction direction="left-to-right" evidence="10">
        <dbReference type="Rhea" id="RHEA:54233"/>
    </physiologicalReaction>
</comment>
<dbReference type="GO" id="GO:0004142">
    <property type="term" value="F:diacylglycerol cholinephosphotransferase activity"/>
    <property type="evidence" value="ECO:0007669"/>
    <property type="project" value="UniProtKB-EC"/>
</dbReference>
<evidence type="ECO:0000256" key="3">
    <source>
        <dbReference type="ARBA" id="ARBA00022679"/>
    </source>
</evidence>
<evidence type="ECO:0000256" key="13">
    <source>
        <dbReference type="ARBA" id="ARBA00038987"/>
    </source>
</evidence>
<keyword evidence="4 16" id="KW-0812">Transmembrane</keyword>
<keyword evidence="3 15" id="KW-0808">Transferase</keyword>
<protein>
    <recommendedName>
        <fullName evidence="13">diacylglycerol cholinephosphotransferase</fullName>
        <ecNumber evidence="13">2.7.8.2</ecNumber>
    </recommendedName>
</protein>
<comment type="similarity">
    <text evidence="2 15">Belongs to the CDP-alcohol phosphatidyltransferase class-I family.</text>
</comment>
<feature type="transmembrane region" description="Helical" evidence="16">
    <location>
        <begin position="50"/>
        <end position="70"/>
    </location>
</feature>
<dbReference type="InterPro" id="IPR014472">
    <property type="entry name" value="CHOPT"/>
</dbReference>
<dbReference type="EMBL" id="NEDP02003577">
    <property type="protein sequence ID" value="OWF48370.1"/>
    <property type="molecule type" value="Genomic_DNA"/>
</dbReference>
<dbReference type="PROSITE" id="PS00379">
    <property type="entry name" value="CDP_ALCOHOL_P_TRANSF"/>
    <property type="match status" value="1"/>
</dbReference>
<keyword evidence="7" id="KW-0443">Lipid metabolism</keyword>
<keyword evidence="8" id="KW-1208">Phospholipid metabolism</keyword>
<evidence type="ECO:0000256" key="10">
    <source>
        <dbReference type="ARBA" id="ARBA00036651"/>
    </source>
</evidence>
<dbReference type="GO" id="GO:0004307">
    <property type="term" value="F:ethanolaminephosphotransferase activity"/>
    <property type="evidence" value="ECO:0007669"/>
    <property type="project" value="TreeGrafter"/>
</dbReference>
<evidence type="ECO:0000256" key="15">
    <source>
        <dbReference type="RuleBase" id="RU003750"/>
    </source>
</evidence>
<dbReference type="Proteomes" id="UP000242188">
    <property type="component" value="Unassembled WGS sequence"/>
</dbReference>
<dbReference type="PANTHER" id="PTHR10414">
    <property type="entry name" value="ETHANOLAMINEPHOSPHOTRANSFERASE"/>
    <property type="match status" value="1"/>
</dbReference>
<evidence type="ECO:0000256" key="1">
    <source>
        <dbReference type="ARBA" id="ARBA00004141"/>
    </source>
</evidence>
<dbReference type="InterPro" id="IPR043130">
    <property type="entry name" value="CDP-OH_PTrfase_TM_dom"/>
</dbReference>
<comment type="caution">
    <text evidence="17">The sequence shown here is derived from an EMBL/GenBank/DDBJ whole genome shotgun (WGS) entry which is preliminary data.</text>
</comment>
<comment type="subcellular location">
    <subcellularLocation>
        <location evidence="1">Membrane</location>
        <topology evidence="1">Multi-pass membrane protein</topology>
    </subcellularLocation>
</comment>
<keyword evidence="7" id="KW-0444">Lipid biosynthesis</keyword>
<keyword evidence="6 16" id="KW-0472">Membrane</keyword>
<dbReference type="GO" id="GO:0005794">
    <property type="term" value="C:Golgi apparatus"/>
    <property type="evidence" value="ECO:0007669"/>
    <property type="project" value="TreeGrafter"/>
</dbReference>
<gene>
    <name evidence="17" type="ORF">KP79_PYT18720</name>
</gene>
<dbReference type="Pfam" id="PF01066">
    <property type="entry name" value="CDP-OH_P_transf"/>
    <property type="match status" value="1"/>
</dbReference>
<dbReference type="AlphaFoldDB" id="A0A210QI06"/>
<dbReference type="STRING" id="6573.A0A210QI06"/>
<evidence type="ECO:0000256" key="12">
    <source>
        <dbReference type="ARBA" id="ARBA00037890"/>
    </source>
</evidence>
<dbReference type="FunFam" id="1.20.120.1760:FF:000002">
    <property type="entry name" value="Choline/ethanolamine phosphotransferase 1"/>
    <property type="match status" value="1"/>
</dbReference>
<keyword evidence="7" id="KW-0594">Phospholipid biosynthesis</keyword>
<keyword evidence="5 16" id="KW-1133">Transmembrane helix</keyword>
<dbReference type="InterPro" id="IPR048254">
    <property type="entry name" value="CDP_ALCOHOL_P_TRANSF_CS"/>
</dbReference>
<accession>A0A210QI06</accession>
<feature type="transmembrane region" description="Helical" evidence="16">
    <location>
        <begin position="243"/>
        <end position="267"/>
    </location>
</feature>
<evidence type="ECO:0000256" key="8">
    <source>
        <dbReference type="ARBA" id="ARBA00023264"/>
    </source>
</evidence>
<evidence type="ECO:0000256" key="11">
    <source>
        <dbReference type="ARBA" id="ARBA00036890"/>
    </source>
</evidence>
<evidence type="ECO:0000313" key="18">
    <source>
        <dbReference type="Proteomes" id="UP000242188"/>
    </source>
</evidence>
<evidence type="ECO:0000256" key="16">
    <source>
        <dbReference type="SAM" id="Phobius"/>
    </source>
</evidence>
<evidence type="ECO:0000256" key="2">
    <source>
        <dbReference type="ARBA" id="ARBA00010441"/>
    </source>
</evidence>
<evidence type="ECO:0000313" key="17">
    <source>
        <dbReference type="EMBL" id="OWF48370.1"/>
    </source>
</evidence>
<sequence length="387" mass="43086">MTDFLTSTQLKRLKEHKYSAQGQSVLEPQMQKFWRWLVEQIPETWAPNTITSVGLLINIVTTLLLLVWSADAKTEAPRLCYFLCGVGLFLYQSLDAIDGKQARRTGTNTPLGELFDHGCDSVSTVFVTVGLTTAMKMGEEPCYMMFEVLAGLYLFYQAHWQTYVTGTLIFNKFDVTESQFGIIGVYFICAIIGPGVWDTVVPGVGLTLRALAVVGSLLPALFHCRDNLKIIFSGGIGKNKSTIADTSTIFPVVPISIVLGLAVMIAFKSTSNLFQNHPCLYLISFGMVTAKVTNRLVIAHMTKSEMAMLDSSLFGPAMLFFNQYFNVLVPEYLLLWICCIYCTVDIVWYSKGVCQEICDFLGIYCFNITSKPEKVRPTTRASAKANK</sequence>
<dbReference type="GO" id="GO:0005789">
    <property type="term" value="C:endoplasmic reticulum membrane"/>
    <property type="evidence" value="ECO:0007669"/>
    <property type="project" value="TreeGrafter"/>
</dbReference>
<comment type="catalytic activity">
    <reaction evidence="9">
        <text>1-hexadecanoyl-2-(4Z,7Z,10Z,13Z,16Z,19Z-docosahexaenoyl)-sn-glycerol + CDP-choline = 1-hexadecanoyl-2-(4Z,7Z,10Z,13Z,16Z,19Z-docosahexaenoyl)-sn-glycero-3-phosphocholine + CMP + H(+)</text>
        <dbReference type="Rhea" id="RHEA:54332"/>
        <dbReference type="ChEBI" id="CHEBI:15378"/>
        <dbReference type="ChEBI" id="CHEBI:58779"/>
        <dbReference type="ChEBI" id="CHEBI:60377"/>
        <dbReference type="ChEBI" id="CHEBI:74963"/>
        <dbReference type="ChEBI" id="CHEBI:82949"/>
    </reaction>
    <physiologicalReaction direction="left-to-right" evidence="9">
        <dbReference type="Rhea" id="RHEA:54333"/>
    </physiologicalReaction>
</comment>
<dbReference type="PIRSF" id="PIRSF015665">
    <property type="entry name" value="CHOPT"/>
    <property type="match status" value="1"/>
</dbReference>
<evidence type="ECO:0000256" key="5">
    <source>
        <dbReference type="ARBA" id="ARBA00022989"/>
    </source>
</evidence>
<feature type="transmembrane region" description="Helical" evidence="16">
    <location>
        <begin position="180"/>
        <end position="197"/>
    </location>
</feature>
<comment type="catalytic activity">
    <reaction evidence="14">
        <text>CDP-choline + a 1,2-diacyl-sn-glycerol = a 1,2-diacyl-sn-glycero-3-phosphocholine + CMP + H(+)</text>
        <dbReference type="Rhea" id="RHEA:32939"/>
        <dbReference type="ChEBI" id="CHEBI:15378"/>
        <dbReference type="ChEBI" id="CHEBI:17815"/>
        <dbReference type="ChEBI" id="CHEBI:57643"/>
        <dbReference type="ChEBI" id="CHEBI:58779"/>
        <dbReference type="ChEBI" id="CHEBI:60377"/>
        <dbReference type="EC" id="2.7.8.2"/>
    </reaction>
    <physiologicalReaction direction="left-to-right" evidence="14">
        <dbReference type="Rhea" id="RHEA:32940"/>
    </physiologicalReaction>
</comment>
<name>A0A210QI06_MIZYE</name>
<evidence type="ECO:0000256" key="7">
    <source>
        <dbReference type="ARBA" id="ARBA00023209"/>
    </source>
</evidence>
<evidence type="ECO:0000256" key="4">
    <source>
        <dbReference type="ARBA" id="ARBA00022692"/>
    </source>
</evidence>
<reference evidence="17 18" key="1">
    <citation type="journal article" date="2017" name="Nat. Ecol. Evol.">
        <title>Scallop genome provides insights into evolution of bilaterian karyotype and development.</title>
        <authorList>
            <person name="Wang S."/>
            <person name="Zhang J."/>
            <person name="Jiao W."/>
            <person name="Li J."/>
            <person name="Xun X."/>
            <person name="Sun Y."/>
            <person name="Guo X."/>
            <person name="Huan P."/>
            <person name="Dong B."/>
            <person name="Zhang L."/>
            <person name="Hu X."/>
            <person name="Sun X."/>
            <person name="Wang J."/>
            <person name="Zhao C."/>
            <person name="Wang Y."/>
            <person name="Wang D."/>
            <person name="Huang X."/>
            <person name="Wang R."/>
            <person name="Lv J."/>
            <person name="Li Y."/>
            <person name="Zhang Z."/>
            <person name="Liu B."/>
            <person name="Lu W."/>
            <person name="Hui Y."/>
            <person name="Liang J."/>
            <person name="Zhou Z."/>
            <person name="Hou R."/>
            <person name="Li X."/>
            <person name="Liu Y."/>
            <person name="Li H."/>
            <person name="Ning X."/>
            <person name="Lin Y."/>
            <person name="Zhao L."/>
            <person name="Xing Q."/>
            <person name="Dou J."/>
            <person name="Li Y."/>
            <person name="Mao J."/>
            <person name="Guo H."/>
            <person name="Dou H."/>
            <person name="Li T."/>
            <person name="Mu C."/>
            <person name="Jiang W."/>
            <person name="Fu Q."/>
            <person name="Fu X."/>
            <person name="Miao Y."/>
            <person name="Liu J."/>
            <person name="Yu Q."/>
            <person name="Li R."/>
            <person name="Liao H."/>
            <person name="Li X."/>
            <person name="Kong Y."/>
            <person name="Jiang Z."/>
            <person name="Chourrout D."/>
            <person name="Li R."/>
            <person name="Bao Z."/>
        </authorList>
    </citation>
    <scope>NUCLEOTIDE SEQUENCE [LARGE SCALE GENOMIC DNA]</scope>
    <source>
        <strain evidence="17 18">PY_sf001</strain>
    </source>
</reference>
<evidence type="ECO:0000256" key="9">
    <source>
        <dbReference type="ARBA" id="ARBA00036100"/>
    </source>
</evidence>
<organism evidence="17 18">
    <name type="scientific">Mizuhopecten yessoensis</name>
    <name type="common">Japanese scallop</name>
    <name type="synonym">Patinopecten yessoensis</name>
    <dbReference type="NCBI Taxonomy" id="6573"/>
    <lineage>
        <taxon>Eukaryota</taxon>
        <taxon>Metazoa</taxon>
        <taxon>Spiralia</taxon>
        <taxon>Lophotrochozoa</taxon>
        <taxon>Mollusca</taxon>
        <taxon>Bivalvia</taxon>
        <taxon>Autobranchia</taxon>
        <taxon>Pteriomorphia</taxon>
        <taxon>Pectinida</taxon>
        <taxon>Pectinoidea</taxon>
        <taxon>Pectinidae</taxon>
        <taxon>Mizuhopecten</taxon>
    </lineage>
</organism>
<evidence type="ECO:0000256" key="6">
    <source>
        <dbReference type="ARBA" id="ARBA00023136"/>
    </source>
</evidence>
<dbReference type="EC" id="2.7.8.2" evidence="13"/>